<protein>
    <recommendedName>
        <fullName evidence="8">NADH-quinone oxidoreductase subunit H</fullName>
    </recommendedName>
</protein>
<feature type="transmembrane region" description="Helical" evidence="5">
    <location>
        <begin position="137"/>
        <end position="154"/>
    </location>
</feature>
<comment type="caution">
    <text evidence="6">The sequence shown here is derived from an EMBL/GenBank/DDBJ whole genome shotgun (WGS) entry which is preliminary data.</text>
</comment>
<evidence type="ECO:0000256" key="1">
    <source>
        <dbReference type="ARBA" id="ARBA00004141"/>
    </source>
</evidence>
<dbReference type="PANTHER" id="PTHR43359:SF1">
    <property type="entry name" value="FORMATE HYDROGENLYASE SUBUNIT 4-RELATED"/>
    <property type="match status" value="1"/>
</dbReference>
<dbReference type="AlphaFoldDB" id="A0A660SEM0"/>
<proteinExistence type="predicted"/>
<feature type="transmembrane region" description="Helical" evidence="5">
    <location>
        <begin position="174"/>
        <end position="192"/>
    </location>
</feature>
<keyword evidence="4 5" id="KW-0472">Membrane</keyword>
<dbReference type="InterPro" id="IPR018086">
    <property type="entry name" value="NADH_UbQ_OxRdtase_su1_CS"/>
</dbReference>
<keyword evidence="3 5" id="KW-1133">Transmembrane helix</keyword>
<evidence type="ECO:0008006" key="8">
    <source>
        <dbReference type="Google" id="ProtNLM"/>
    </source>
</evidence>
<feature type="transmembrane region" description="Helical" evidence="5">
    <location>
        <begin position="66"/>
        <end position="95"/>
    </location>
</feature>
<feature type="transmembrane region" description="Helical" evidence="5">
    <location>
        <begin position="231"/>
        <end position="249"/>
    </location>
</feature>
<dbReference type="GO" id="GO:0005886">
    <property type="term" value="C:plasma membrane"/>
    <property type="evidence" value="ECO:0007669"/>
    <property type="project" value="TreeGrafter"/>
</dbReference>
<evidence type="ECO:0000256" key="4">
    <source>
        <dbReference type="ARBA" id="ARBA00023136"/>
    </source>
</evidence>
<feature type="transmembrane region" description="Helical" evidence="5">
    <location>
        <begin position="6"/>
        <end position="27"/>
    </location>
</feature>
<dbReference type="InterPro" id="IPR052561">
    <property type="entry name" value="ComplexI_Subunit1"/>
</dbReference>
<gene>
    <name evidence="6" type="ORF">DRP43_05280</name>
</gene>
<feature type="transmembrane region" description="Helical" evidence="5">
    <location>
        <begin position="101"/>
        <end position="125"/>
    </location>
</feature>
<comment type="subcellular location">
    <subcellularLocation>
        <location evidence="1">Membrane</location>
        <topology evidence="1">Multi-pass membrane protein</topology>
    </subcellularLocation>
</comment>
<keyword evidence="2 5" id="KW-0812">Transmembrane</keyword>
<dbReference type="EMBL" id="QNBD01000252">
    <property type="protein sequence ID" value="RKX68656.1"/>
    <property type="molecule type" value="Genomic_DNA"/>
</dbReference>
<dbReference type="PANTHER" id="PTHR43359">
    <property type="entry name" value="FORMATE HYDROGENLYASE SUBUNIT 4"/>
    <property type="match status" value="1"/>
</dbReference>
<organism evidence="6 7">
    <name type="scientific">candidate division TA06 bacterium</name>
    <dbReference type="NCBI Taxonomy" id="2250710"/>
    <lineage>
        <taxon>Bacteria</taxon>
        <taxon>Bacteria division TA06</taxon>
    </lineage>
</organism>
<evidence type="ECO:0000256" key="2">
    <source>
        <dbReference type="ARBA" id="ARBA00022692"/>
    </source>
</evidence>
<evidence type="ECO:0000256" key="3">
    <source>
        <dbReference type="ARBA" id="ARBA00022989"/>
    </source>
</evidence>
<dbReference type="Proteomes" id="UP000271125">
    <property type="component" value="Unassembled WGS sequence"/>
</dbReference>
<evidence type="ECO:0000256" key="5">
    <source>
        <dbReference type="SAM" id="Phobius"/>
    </source>
</evidence>
<reference evidence="6 7" key="1">
    <citation type="submission" date="2018-06" db="EMBL/GenBank/DDBJ databases">
        <title>Extensive metabolic versatility and redundancy in microbially diverse, dynamic hydrothermal sediments.</title>
        <authorList>
            <person name="Dombrowski N."/>
            <person name="Teske A."/>
            <person name="Baker B.J."/>
        </authorList>
    </citation>
    <scope>NUCLEOTIDE SEQUENCE [LARGE SCALE GENOMIC DNA]</scope>
    <source>
        <strain evidence="6">B10_G13</strain>
    </source>
</reference>
<feature type="non-terminal residue" evidence="6">
    <location>
        <position position="288"/>
    </location>
</feature>
<name>A0A660SEM0_UNCT6</name>
<dbReference type="Pfam" id="PF00146">
    <property type="entry name" value="NADHdh"/>
    <property type="match status" value="1"/>
</dbReference>
<dbReference type="PROSITE" id="PS00668">
    <property type="entry name" value="COMPLEX1_ND1_2"/>
    <property type="match status" value="1"/>
</dbReference>
<accession>A0A660SEM0</accession>
<evidence type="ECO:0000313" key="7">
    <source>
        <dbReference type="Proteomes" id="UP000271125"/>
    </source>
</evidence>
<dbReference type="InterPro" id="IPR001694">
    <property type="entry name" value="NADH_UbQ_OxRdtase_su1/FPO"/>
</dbReference>
<sequence length="288" mass="31637">MFKYLFYLLIFPGFLFASTFGMIVGWVDRKVSARVQFRVGPPFFQNFLDVFKLWGKEVILVKNSPYFIFIAAPIIAFASVLITSTLVGTAGFLHLGIGGDLIFIIYLMVIYSVALILGASSTGNIYSSIGAGREMKLLLADELAFILVILVPIIKSGYKINLIDILNFQHANGMIIGSASGIIAFIVGIICLQAKMAMQPFDIPEAETEIVGGPLMEYSGPLLAFWQLAHFMMYVFLPLLLVILFWGGISFSSVGSIIAGILKYLLIVVLMILVKNTNPRLRTDTAIG</sequence>
<evidence type="ECO:0000313" key="6">
    <source>
        <dbReference type="EMBL" id="RKX68656.1"/>
    </source>
</evidence>
<feature type="transmembrane region" description="Helical" evidence="5">
    <location>
        <begin position="255"/>
        <end position="274"/>
    </location>
</feature>